<dbReference type="PANTHER" id="PTHR47542:SF2">
    <property type="entry name" value="ACYL-COA N-ACYLTRANSFERASES (NAT) SUPERFAMILY PROTEIN"/>
    <property type="match status" value="1"/>
</dbReference>
<dbReference type="Pfam" id="PF00583">
    <property type="entry name" value="Acetyltransf_1"/>
    <property type="match status" value="1"/>
</dbReference>
<dbReference type="GO" id="GO:0016747">
    <property type="term" value="F:acyltransferase activity, transferring groups other than amino-acyl groups"/>
    <property type="evidence" value="ECO:0007669"/>
    <property type="project" value="InterPro"/>
</dbReference>
<dbReference type="Gene3D" id="3.40.630.30">
    <property type="match status" value="1"/>
</dbReference>
<name>A0A9D4YUW4_CHLVU</name>
<protein>
    <recommendedName>
        <fullName evidence="1">N-acetyltransferase domain-containing protein</fullName>
    </recommendedName>
</protein>
<dbReference type="Proteomes" id="UP001055712">
    <property type="component" value="Unassembled WGS sequence"/>
</dbReference>
<comment type="caution">
    <text evidence="2">The sequence shown here is derived from an EMBL/GenBank/DDBJ whole genome shotgun (WGS) entry which is preliminary data.</text>
</comment>
<gene>
    <name evidence="2" type="ORF">D9Q98_007170</name>
</gene>
<dbReference type="PANTHER" id="PTHR47542">
    <property type="entry name" value="ACYL-COA N-ACYLTRANSFERASES (NAT) SUPERFAMILY PROTEIN"/>
    <property type="match status" value="1"/>
</dbReference>
<keyword evidence="3" id="KW-1185">Reference proteome</keyword>
<evidence type="ECO:0000259" key="1">
    <source>
        <dbReference type="PROSITE" id="PS51186"/>
    </source>
</evidence>
<dbReference type="InterPro" id="IPR016181">
    <property type="entry name" value="Acyl_CoA_acyltransferase"/>
</dbReference>
<dbReference type="InterPro" id="IPR000182">
    <property type="entry name" value="GNAT_dom"/>
</dbReference>
<dbReference type="OrthoDB" id="510829at2759"/>
<reference evidence="2" key="2">
    <citation type="submission" date="2020-11" db="EMBL/GenBank/DDBJ databases">
        <authorList>
            <person name="Cecchin M."/>
            <person name="Marcolungo L."/>
            <person name="Rossato M."/>
            <person name="Girolomoni L."/>
            <person name="Cosentino E."/>
            <person name="Cuine S."/>
            <person name="Li-Beisson Y."/>
            <person name="Delledonne M."/>
            <person name="Ballottari M."/>
        </authorList>
    </citation>
    <scope>NUCLEOTIDE SEQUENCE</scope>
    <source>
        <strain evidence="2">211/11P</strain>
        <tissue evidence="2">Whole cell</tissue>
    </source>
</reference>
<evidence type="ECO:0000313" key="2">
    <source>
        <dbReference type="EMBL" id="KAI3427235.1"/>
    </source>
</evidence>
<feature type="domain" description="N-acetyltransferase" evidence="1">
    <location>
        <begin position="63"/>
        <end position="207"/>
    </location>
</feature>
<sequence>MPAAGDTERVPQVAGPCSIRRLPVKGHQAVLQQLLTLEKKLFKKQDNWGDLLAKEIQRRNTFLLYAEAPAASAPPAEHTAAANLQPVQQALRKARAGGIARPPQRPPQQQASVVGYILFTTTGLNAHISKLAVAAEWRRRGVARSLVQAAVELASRERRVSSLSLHVDASNEAALGLYHGQGFASEALLEDYYCRGRHAHKMRLELGSSL</sequence>
<evidence type="ECO:0000313" key="3">
    <source>
        <dbReference type="Proteomes" id="UP001055712"/>
    </source>
</evidence>
<proteinExistence type="predicted"/>
<dbReference type="AlphaFoldDB" id="A0A9D4YUW4"/>
<accession>A0A9D4YUW4</accession>
<dbReference type="EMBL" id="SIDB01000010">
    <property type="protein sequence ID" value="KAI3427235.1"/>
    <property type="molecule type" value="Genomic_DNA"/>
</dbReference>
<dbReference type="PROSITE" id="PS51186">
    <property type="entry name" value="GNAT"/>
    <property type="match status" value="1"/>
</dbReference>
<dbReference type="SUPFAM" id="SSF55729">
    <property type="entry name" value="Acyl-CoA N-acyltransferases (Nat)"/>
    <property type="match status" value="1"/>
</dbReference>
<reference evidence="2" key="1">
    <citation type="journal article" date="2019" name="Plant J.">
        <title>Chlorella vulgaris genome assembly and annotation reveals the molecular basis for metabolic acclimation to high light conditions.</title>
        <authorList>
            <person name="Cecchin M."/>
            <person name="Marcolungo L."/>
            <person name="Rossato M."/>
            <person name="Girolomoni L."/>
            <person name="Cosentino E."/>
            <person name="Cuine S."/>
            <person name="Li-Beisson Y."/>
            <person name="Delledonne M."/>
            <person name="Ballottari M."/>
        </authorList>
    </citation>
    <scope>NUCLEOTIDE SEQUENCE</scope>
    <source>
        <strain evidence="2">211/11P</strain>
    </source>
</reference>
<dbReference type="CDD" id="cd04301">
    <property type="entry name" value="NAT_SF"/>
    <property type="match status" value="1"/>
</dbReference>
<organism evidence="2 3">
    <name type="scientific">Chlorella vulgaris</name>
    <name type="common">Green alga</name>
    <dbReference type="NCBI Taxonomy" id="3077"/>
    <lineage>
        <taxon>Eukaryota</taxon>
        <taxon>Viridiplantae</taxon>
        <taxon>Chlorophyta</taxon>
        <taxon>core chlorophytes</taxon>
        <taxon>Trebouxiophyceae</taxon>
        <taxon>Chlorellales</taxon>
        <taxon>Chlorellaceae</taxon>
        <taxon>Chlorella clade</taxon>
        <taxon>Chlorella</taxon>
    </lineage>
</organism>